<sequence length="134" mass="15047">MSSQNYSEPSTTFSSGVSNFTKWIKGQLSRSDTSKEPSKEQSTKYSFKKTISTKVFSSSSLSKLEKRLKRSKSLTSSSSVLSKNNTTTPSNVKKKKRPNSVCAEPNYWVNDEILENADLLQSTFFSESDIYELS</sequence>
<feature type="non-terminal residue" evidence="2">
    <location>
        <position position="134"/>
    </location>
</feature>
<evidence type="ECO:0000313" key="3">
    <source>
        <dbReference type="Proteomes" id="UP000789901"/>
    </source>
</evidence>
<accession>A0ABN7WFM6</accession>
<evidence type="ECO:0000256" key="1">
    <source>
        <dbReference type="SAM" id="MobiDB-lite"/>
    </source>
</evidence>
<dbReference type="Proteomes" id="UP000789901">
    <property type="component" value="Unassembled WGS sequence"/>
</dbReference>
<protein>
    <submittedName>
        <fullName evidence="2">22714_t:CDS:1</fullName>
    </submittedName>
</protein>
<organism evidence="2 3">
    <name type="scientific">Gigaspora margarita</name>
    <dbReference type="NCBI Taxonomy" id="4874"/>
    <lineage>
        <taxon>Eukaryota</taxon>
        <taxon>Fungi</taxon>
        <taxon>Fungi incertae sedis</taxon>
        <taxon>Mucoromycota</taxon>
        <taxon>Glomeromycotina</taxon>
        <taxon>Glomeromycetes</taxon>
        <taxon>Diversisporales</taxon>
        <taxon>Gigasporaceae</taxon>
        <taxon>Gigaspora</taxon>
    </lineage>
</organism>
<feature type="compositionally biased region" description="Low complexity" evidence="1">
    <location>
        <begin position="73"/>
        <end position="88"/>
    </location>
</feature>
<reference evidence="2 3" key="1">
    <citation type="submission" date="2021-06" db="EMBL/GenBank/DDBJ databases">
        <authorList>
            <person name="Kallberg Y."/>
            <person name="Tangrot J."/>
            <person name="Rosling A."/>
        </authorList>
    </citation>
    <scope>NUCLEOTIDE SEQUENCE [LARGE SCALE GENOMIC DNA]</scope>
    <source>
        <strain evidence="2 3">120-4 pot B 10/14</strain>
    </source>
</reference>
<name>A0ABN7WFM6_GIGMA</name>
<evidence type="ECO:0000313" key="2">
    <source>
        <dbReference type="EMBL" id="CAG8830741.1"/>
    </source>
</evidence>
<dbReference type="EMBL" id="CAJVQB010042879">
    <property type="protein sequence ID" value="CAG8830741.1"/>
    <property type="molecule type" value="Genomic_DNA"/>
</dbReference>
<keyword evidence="3" id="KW-1185">Reference proteome</keyword>
<proteinExistence type="predicted"/>
<feature type="region of interest" description="Disordered" evidence="1">
    <location>
        <begin position="69"/>
        <end position="99"/>
    </location>
</feature>
<gene>
    <name evidence="2" type="ORF">GMARGA_LOCUS30427</name>
</gene>
<comment type="caution">
    <text evidence="2">The sequence shown here is derived from an EMBL/GenBank/DDBJ whole genome shotgun (WGS) entry which is preliminary data.</text>
</comment>